<accession>A0A1I8AAX4</accession>
<reference evidence="3" key="1">
    <citation type="submission" date="2016-11" db="UniProtKB">
        <authorList>
            <consortium name="WormBaseParasite"/>
        </authorList>
    </citation>
    <scope>IDENTIFICATION</scope>
</reference>
<organism evidence="2 3">
    <name type="scientific">Steinernema glaseri</name>
    <dbReference type="NCBI Taxonomy" id="37863"/>
    <lineage>
        <taxon>Eukaryota</taxon>
        <taxon>Metazoa</taxon>
        <taxon>Ecdysozoa</taxon>
        <taxon>Nematoda</taxon>
        <taxon>Chromadorea</taxon>
        <taxon>Rhabditida</taxon>
        <taxon>Tylenchina</taxon>
        <taxon>Panagrolaimomorpha</taxon>
        <taxon>Strongyloidoidea</taxon>
        <taxon>Steinernematidae</taxon>
        <taxon>Steinernema</taxon>
    </lineage>
</organism>
<evidence type="ECO:0000313" key="3">
    <source>
        <dbReference type="WBParaSite" id="L893_g4044.t1"/>
    </source>
</evidence>
<dbReference type="Proteomes" id="UP000095287">
    <property type="component" value="Unplaced"/>
</dbReference>
<dbReference type="AlphaFoldDB" id="A0A1I8AAX4"/>
<keyword evidence="2" id="KW-1185">Reference proteome</keyword>
<name>A0A1I8AAX4_9BILA</name>
<protein>
    <submittedName>
        <fullName evidence="3">Uncharacterized protein</fullName>
    </submittedName>
</protein>
<sequence>MSSPDSPVPVSLNCEEAQTEENHAPLRPASAGAAWAPSQLFALRGFARRSPPKTRVLKKRSFVRVARMGLPLIRRTTRTTTKKIRMTSGGNTD</sequence>
<evidence type="ECO:0000313" key="2">
    <source>
        <dbReference type="Proteomes" id="UP000095287"/>
    </source>
</evidence>
<proteinExistence type="predicted"/>
<feature type="region of interest" description="Disordered" evidence="1">
    <location>
        <begin position="1"/>
        <end position="24"/>
    </location>
</feature>
<dbReference type="WBParaSite" id="L893_g4044.t1">
    <property type="protein sequence ID" value="L893_g4044.t1"/>
    <property type="gene ID" value="L893_g4044"/>
</dbReference>
<evidence type="ECO:0000256" key="1">
    <source>
        <dbReference type="SAM" id="MobiDB-lite"/>
    </source>
</evidence>